<organism evidence="1 2">
    <name type="scientific">Engystomops pustulosus</name>
    <name type="common">Tungara frog</name>
    <name type="synonym">Physalaemus pustulosus</name>
    <dbReference type="NCBI Taxonomy" id="76066"/>
    <lineage>
        <taxon>Eukaryota</taxon>
        <taxon>Metazoa</taxon>
        <taxon>Chordata</taxon>
        <taxon>Craniata</taxon>
        <taxon>Vertebrata</taxon>
        <taxon>Euteleostomi</taxon>
        <taxon>Amphibia</taxon>
        <taxon>Batrachia</taxon>
        <taxon>Anura</taxon>
        <taxon>Neobatrachia</taxon>
        <taxon>Hyloidea</taxon>
        <taxon>Leptodactylidae</taxon>
        <taxon>Leiuperinae</taxon>
        <taxon>Engystomops</taxon>
    </lineage>
</organism>
<keyword evidence="2" id="KW-1185">Reference proteome</keyword>
<evidence type="ECO:0000313" key="2">
    <source>
        <dbReference type="Proteomes" id="UP000824782"/>
    </source>
</evidence>
<sequence length="98" mass="10843">GWGVAAVLYKVGTGPDEGTRGTLDHTAPLEMPPLPLILLVVFTTQVVDSYDVLCFIQFDEKTLQCEDFLGEGISQEDCCLNKKYGFRKDHDSPCQSCQ</sequence>
<evidence type="ECO:0000313" key="1">
    <source>
        <dbReference type="EMBL" id="KAG8534562.1"/>
    </source>
</evidence>
<protein>
    <submittedName>
        <fullName evidence="1">Uncharacterized protein</fullName>
    </submittedName>
</protein>
<accession>A0AAV6YB47</accession>
<name>A0AAV6YB47_ENGPU</name>
<dbReference type="InterPro" id="IPR049536">
    <property type="entry name" value="CFP_TSR-0"/>
</dbReference>
<dbReference type="Proteomes" id="UP000824782">
    <property type="component" value="Unassembled WGS sequence"/>
</dbReference>
<dbReference type="EMBL" id="WNYA01100029">
    <property type="protein sequence ID" value="KAG8534562.1"/>
    <property type="molecule type" value="Genomic_DNA"/>
</dbReference>
<comment type="caution">
    <text evidence="1">The sequence shown here is derived from an EMBL/GenBank/DDBJ whole genome shotgun (WGS) entry which is preliminary data.</text>
</comment>
<dbReference type="AlphaFoldDB" id="A0AAV6YB47"/>
<dbReference type="Pfam" id="PF18487">
    <property type="entry name" value="TSR"/>
    <property type="match status" value="1"/>
</dbReference>
<proteinExistence type="predicted"/>
<feature type="non-terminal residue" evidence="1">
    <location>
        <position position="1"/>
    </location>
</feature>
<reference evidence="1" key="1">
    <citation type="thesis" date="2020" institute="ProQuest LLC" country="789 East Eisenhower Parkway, Ann Arbor, MI, USA">
        <title>Comparative Genomics and Chromosome Evolution.</title>
        <authorList>
            <person name="Mudd A.B."/>
        </authorList>
    </citation>
    <scope>NUCLEOTIDE SEQUENCE</scope>
    <source>
        <strain evidence="1">237g6f4</strain>
        <tissue evidence="1">Blood</tissue>
    </source>
</reference>
<gene>
    <name evidence="1" type="ORF">GDO81_019141</name>
</gene>